<feature type="transmembrane region" description="Helical" evidence="13">
    <location>
        <begin position="28"/>
        <end position="50"/>
    </location>
</feature>
<dbReference type="PROSITE" id="PS00086">
    <property type="entry name" value="CYTOCHROME_P450"/>
    <property type="match status" value="1"/>
</dbReference>
<keyword evidence="7 12" id="KW-0560">Oxidoreductase</keyword>
<dbReference type="InterPro" id="IPR036396">
    <property type="entry name" value="Cyt_P450_sf"/>
</dbReference>
<dbReference type="InterPro" id="IPR050665">
    <property type="entry name" value="Cytochrome_P450_Monooxygen"/>
</dbReference>
<keyword evidence="3 11" id="KW-0349">Heme</keyword>
<evidence type="ECO:0000256" key="1">
    <source>
        <dbReference type="ARBA" id="ARBA00004167"/>
    </source>
</evidence>
<dbReference type="SMR" id="A0A1Z2WUY8"/>
<keyword evidence="6 13" id="KW-1133">Transmembrane helix</keyword>
<dbReference type="GO" id="GO:0016705">
    <property type="term" value="F:oxidoreductase activity, acting on paired donors, with incorporation or reduction of molecular oxygen"/>
    <property type="evidence" value="ECO:0007669"/>
    <property type="project" value="InterPro"/>
</dbReference>
<dbReference type="Pfam" id="PF00067">
    <property type="entry name" value="p450"/>
    <property type="match status" value="1"/>
</dbReference>
<dbReference type="EMBL" id="LC202609">
    <property type="protein sequence ID" value="BBE15471.1"/>
    <property type="molecule type" value="mRNA"/>
</dbReference>
<comment type="subcellular location">
    <subcellularLocation>
        <location evidence="1">Membrane</location>
        <topology evidence="1">Single-pass membrane protein</topology>
    </subcellularLocation>
</comment>
<dbReference type="InterPro" id="IPR017972">
    <property type="entry name" value="Cyt_P450_CS"/>
</dbReference>
<dbReference type="FunFam" id="1.10.630.10:FF:000029">
    <property type="entry name" value="Cytochrome P450 734A1"/>
    <property type="match status" value="1"/>
</dbReference>
<dbReference type="InterPro" id="IPR001128">
    <property type="entry name" value="Cyt_P450"/>
</dbReference>
<evidence type="ECO:0000256" key="7">
    <source>
        <dbReference type="ARBA" id="ARBA00023002"/>
    </source>
</evidence>
<evidence type="ECO:0000256" key="2">
    <source>
        <dbReference type="ARBA" id="ARBA00010617"/>
    </source>
</evidence>
<dbReference type="SUPFAM" id="SSF48264">
    <property type="entry name" value="Cytochrome P450"/>
    <property type="match status" value="1"/>
</dbReference>
<dbReference type="GO" id="GO:0005506">
    <property type="term" value="F:iron ion binding"/>
    <property type="evidence" value="ECO:0007669"/>
    <property type="project" value="InterPro"/>
</dbReference>
<keyword evidence="8 11" id="KW-0408">Iron</keyword>
<dbReference type="GO" id="GO:0004497">
    <property type="term" value="F:monooxygenase activity"/>
    <property type="evidence" value="ECO:0007669"/>
    <property type="project" value="UniProtKB-KW"/>
</dbReference>
<evidence type="ECO:0000256" key="12">
    <source>
        <dbReference type="RuleBase" id="RU000461"/>
    </source>
</evidence>
<dbReference type="Gene3D" id="1.10.630.10">
    <property type="entry name" value="Cytochrome P450"/>
    <property type="match status" value="1"/>
</dbReference>
<comment type="similarity">
    <text evidence="2 12">Belongs to the cytochrome P450 family.</text>
</comment>
<evidence type="ECO:0000313" key="14">
    <source>
        <dbReference type="EMBL" id="ASB17942.1"/>
    </source>
</evidence>
<comment type="cofactor">
    <cofactor evidence="11">
        <name>heme</name>
        <dbReference type="ChEBI" id="CHEBI:30413"/>
    </cofactor>
</comment>
<reference evidence="15" key="1">
    <citation type="journal article" date="2016" name="Planta Med.">
        <title>Discovery of genes involved in onjisaponin biosynthesis from Polygala tenuifolia.</title>
        <authorList>
            <person name="Kikuchi A."/>
            <person name="Yamamura Y."/>
            <person name="Murakami Y."/>
            <person name="Takao Y."/>
            <person name="Tatsuo Y."/>
            <person name="Kurosaki F."/>
            <person name="Lee J.B."/>
        </authorList>
    </citation>
    <scope>NUCLEOTIDE SEQUENCE</scope>
</reference>
<dbReference type="InterPro" id="IPR002401">
    <property type="entry name" value="Cyt_P450_E_grp-I"/>
</dbReference>
<dbReference type="PANTHER" id="PTHR24282:SF255">
    <property type="entry name" value="CYTOCHROME P450 72A11-RELATED"/>
    <property type="match status" value="1"/>
</dbReference>
<reference evidence="14" key="2">
    <citation type="submission" date="2016-12" db="EMBL/GenBank/DDBJ databases">
        <title>Characterization of a gene involved in onjisaponin biosynthesis in Polygala tenuifolia.</title>
        <authorList>
            <person name="Jin M.L."/>
            <person name="Hong C.P."/>
            <person name="Kim O.T."/>
        </authorList>
    </citation>
    <scope>NUCLEOTIDE SEQUENCE</scope>
</reference>
<evidence type="ECO:0000256" key="10">
    <source>
        <dbReference type="ARBA" id="ARBA00023136"/>
    </source>
</evidence>
<evidence type="ECO:0000256" key="4">
    <source>
        <dbReference type="ARBA" id="ARBA00022692"/>
    </source>
</evidence>
<dbReference type="GO" id="GO:0020037">
    <property type="term" value="F:heme binding"/>
    <property type="evidence" value="ECO:0007669"/>
    <property type="project" value="InterPro"/>
</dbReference>
<keyword evidence="9 12" id="KW-0503">Monooxygenase</keyword>
<evidence type="ECO:0000256" key="8">
    <source>
        <dbReference type="ARBA" id="ARBA00023004"/>
    </source>
</evidence>
<evidence type="ECO:0000256" key="13">
    <source>
        <dbReference type="SAM" id="Phobius"/>
    </source>
</evidence>
<evidence type="ECO:0000313" key="15">
    <source>
        <dbReference type="EMBL" id="BBE15471.1"/>
    </source>
</evidence>
<dbReference type="PANTHER" id="PTHR24282">
    <property type="entry name" value="CYTOCHROME P450 FAMILY MEMBER"/>
    <property type="match status" value="1"/>
</dbReference>
<keyword evidence="4 13" id="KW-0812">Transmembrane</keyword>
<dbReference type="GO" id="GO:0016020">
    <property type="term" value="C:membrane"/>
    <property type="evidence" value="ECO:0007669"/>
    <property type="project" value="UniProtKB-SubCell"/>
</dbReference>
<dbReference type="PRINTS" id="PR00385">
    <property type="entry name" value="P450"/>
</dbReference>
<keyword evidence="5 11" id="KW-0479">Metal-binding</keyword>
<evidence type="ECO:0000256" key="6">
    <source>
        <dbReference type="ARBA" id="ARBA00022989"/>
    </source>
</evidence>
<feature type="binding site" description="axial binding residue" evidence="11">
    <location>
        <position position="482"/>
    </location>
    <ligand>
        <name>heme</name>
        <dbReference type="ChEBI" id="CHEBI:30413"/>
    </ligand>
    <ligandPart>
        <name>Fe</name>
        <dbReference type="ChEBI" id="CHEBI:18248"/>
    </ligandPart>
</feature>
<keyword evidence="10 13" id="KW-0472">Membrane</keyword>
<gene>
    <name evidence="15" type="primary">PtCYP1</name>
    <name evidence="15" type="synonym">CYP72A548</name>
</gene>
<evidence type="ECO:0000256" key="3">
    <source>
        <dbReference type="ARBA" id="ARBA00022617"/>
    </source>
</evidence>
<dbReference type="AlphaFoldDB" id="A0A1Z2WUY8"/>
<organism evidence="14">
    <name type="scientific">Polygala tenuifolia</name>
    <dbReference type="NCBI Taxonomy" id="355332"/>
    <lineage>
        <taxon>Eukaryota</taxon>
        <taxon>Viridiplantae</taxon>
        <taxon>Streptophyta</taxon>
        <taxon>Embryophyta</taxon>
        <taxon>Tracheophyta</taxon>
        <taxon>Spermatophyta</taxon>
        <taxon>Magnoliopsida</taxon>
        <taxon>eudicotyledons</taxon>
        <taxon>Gunneridae</taxon>
        <taxon>Pentapetalae</taxon>
        <taxon>rosids</taxon>
        <taxon>fabids</taxon>
        <taxon>Fabales</taxon>
        <taxon>Polygalaceae</taxon>
        <taxon>Polygala</taxon>
    </lineage>
</organism>
<protein>
    <submittedName>
        <fullName evidence="14 15">Cytochrome P450</fullName>
    </submittedName>
</protein>
<evidence type="ECO:0000256" key="5">
    <source>
        <dbReference type="ARBA" id="ARBA00022723"/>
    </source>
</evidence>
<dbReference type="PRINTS" id="PR00463">
    <property type="entry name" value="EP450I"/>
</dbReference>
<evidence type="ECO:0000256" key="9">
    <source>
        <dbReference type="ARBA" id="ARBA00023033"/>
    </source>
</evidence>
<name>A0A1Z2WUY8_9FABA</name>
<evidence type="ECO:0000256" key="11">
    <source>
        <dbReference type="PIRSR" id="PIRSR602401-1"/>
    </source>
</evidence>
<dbReference type="CDD" id="cd20642">
    <property type="entry name" value="CYP72"/>
    <property type="match status" value="1"/>
</dbReference>
<accession>A0A1Z2WUY8</accession>
<sequence length="534" mass="60768">MNQRFVCEKQETQTCRGMDVSSVTVSTVALSLVTLTLLIWTWQMLNRFWLRPKKLERLLRQQGLQGNSYKFLVGDAKLLMKMIKEAKSKPIHISEDIVPRVLPLPHLSVQKYGKNGFTWLGTIPMVTIMDPEKVKHILTKMRDFPKHKHPVVKLIGTGVANYEGEKWAKHRKIIDPIFNLEKIKLMLPTFYNSCIDMVGQWEEMASANGSCELDVWPFLVNLSRDVISRSAFGSSYEEGRRIFELLEELIEVVFKGIQSIPLLRYLPTASNRRTKAMATEIEQLLKGIIKKKEKAMKDGKASKNDLLSTLLESNRKIIEEDGKGEDSGMSISDVLEECKLFYIAGQETVSSLLVWTMVLLSRYPNWQEQARDEVVQVLGNQKPDFKGLNNLKIVTMILYEVLRLYSPLISVSRVVHKKTQLGELSLPAGVGVSMPILMIHRDPKIWGDDAKEFNPGRFSEGVVKATKGQNAFFPFGWGPRICIGQNFGLQEAKMVLSVILQRFSFELSSSYTHAPTSLFFLYPQHGAHLVLHKL</sequence>
<proteinExistence type="evidence at transcript level"/>
<dbReference type="EMBL" id="KY385298">
    <property type="protein sequence ID" value="ASB17942.1"/>
    <property type="molecule type" value="mRNA"/>
</dbReference>